<evidence type="ECO:0000256" key="2">
    <source>
        <dbReference type="ARBA" id="ARBA00022771"/>
    </source>
</evidence>
<protein>
    <recommendedName>
        <fullName evidence="5">C2H2-type domain-containing protein</fullName>
    </recommendedName>
</protein>
<dbReference type="SUPFAM" id="SSF57667">
    <property type="entry name" value="beta-beta-alpha zinc fingers"/>
    <property type="match status" value="1"/>
</dbReference>
<evidence type="ECO:0000256" key="3">
    <source>
        <dbReference type="ARBA" id="ARBA00022833"/>
    </source>
</evidence>
<dbReference type="InterPro" id="IPR022755">
    <property type="entry name" value="Znf_C2H2_jaz"/>
</dbReference>
<keyword evidence="2 4" id="KW-0863">Zinc-finger</keyword>
<dbReference type="Pfam" id="PF12171">
    <property type="entry name" value="zf-C2H2_jaz"/>
    <property type="match status" value="1"/>
</dbReference>
<dbReference type="AlphaFoldDB" id="A0AAU9J6F4"/>
<dbReference type="EMBL" id="CAJZBQ010000027">
    <property type="protein sequence ID" value="CAG9320790.1"/>
    <property type="molecule type" value="Genomic_DNA"/>
</dbReference>
<dbReference type="PROSITE" id="PS00028">
    <property type="entry name" value="ZINC_FINGER_C2H2_1"/>
    <property type="match status" value="2"/>
</dbReference>
<comment type="caution">
    <text evidence="6">The sequence shown here is derived from an EMBL/GenBank/DDBJ whole genome shotgun (WGS) entry which is preliminary data.</text>
</comment>
<evidence type="ECO:0000313" key="6">
    <source>
        <dbReference type="EMBL" id="CAG9320790.1"/>
    </source>
</evidence>
<evidence type="ECO:0000256" key="4">
    <source>
        <dbReference type="PROSITE-ProRule" id="PRU00042"/>
    </source>
</evidence>
<keyword evidence="7" id="KW-1185">Reference proteome</keyword>
<dbReference type="GO" id="GO:0008270">
    <property type="term" value="F:zinc ion binding"/>
    <property type="evidence" value="ECO:0007669"/>
    <property type="project" value="UniProtKB-KW"/>
</dbReference>
<name>A0AAU9J6F4_9CILI</name>
<dbReference type="Gene3D" id="3.30.160.60">
    <property type="entry name" value="Classic Zinc Finger"/>
    <property type="match status" value="1"/>
</dbReference>
<proteinExistence type="predicted"/>
<keyword evidence="3" id="KW-0862">Zinc</keyword>
<dbReference type="SMART" id="SM00355">
    <property type="entry name" value="ZnF_C2H2"/>
    <property type="match status" value="4"/>
</dbReference>
<dbReference type="Proteomes" id="UP001162131">
    <property type="component" value="Unassembled WGS sequence"/>
</dbReference>
<evidence type="ECO:0000256" key="1">
    <source>
        <dbReference type="ARBA" id="ARBA00022723"/>
    </source>
</evidence>
<keyword evidence="1" id="KW-0479">Metal-binding</keyword>
<gene>
    <name evidence="6" type="ORF">BSTOLATCC_MIC27370</name>
</gene>
<feature type="domain" description="C2H2-type" evidence="5">
    <location>
        <begin position="10"/>
        <end position="37"/>
    </location>
</feature>
<evidence type="ECO:0000313" key="7">
    <source>
        <dbReference type="Proteomes" id="UP001162131"/>
    </source>
</evidence>
<organism evidence="6 7">
    <name type="scientific">Blepharisma stoltei</name>
    <dbReference type="NCBI Taxonomy" id="1481888"/>
    <lineage>
        <taxon>Eukaryota</taxon>
        <taxon>Sar</taxon>
        <taxon>Alveolata</taxon>
        <taxon>Ciliophora</taxon>
        <taxon>Postciliodesmatophora</taxon>
        <taxon>Heterotrichea</taxon>
        <taxon>Heterotrichida</taxon>
        <taxon>Blepharismidae</taxon>
        <taxon>Blepharisma</taxon>
    </lineage>
</organism>
<reference evidence="6" key="1">
    <citation type="submission" date="2021-09" db="EMBL/GenBank/DDBJ databases">
        <authorList>
            <consortium name="AG Swart"/>
            <person name="Singh M."/>
            <person name="Singh A."/>
            <person name="Seah K."/>
            <person name="Emmerich C."/>
        </authorList>
    </citation>
    <scope>NUCLEOTIDE SEQUENCE</scope>
    <source>
        <strain evidence="6">ATCC30299</strain>
    </source>
</reference>
<accession>A0AAU9J6F4</accession>
<dbReference type="PROSITE" id="PS50157">
    <property type="entry name" value="ZINC_FINGER_C2H2_2"/>
    <property type="match status" value="1"/>
</dbReference>
<dbReference type="InterPro" id="IPR036236">
    <property type="entry name" value="Znf_C2H2_sf"/>
</dbReference>
<sequence length="135" mass="15730">MESIENETGFPCPICSNSYPTQAEVMIHIKSHGGQENLCIICDKYFIGKNELSSHLKSHPTCWYCKMKLHNFKDYEDHNLGCHLDKLIEDQKIFFTSNKSGLKRTKCRFCSLILPNRLYALVHVRFVHLLLTRLI</sequence>
<evidence type="ECO:0000259" key="5">
    <source>
        <dbReference type="PROSITE" id="PS50157"/>
    </source>
</evidence>
<dbReference type="InterPro" id="IPR013087">
    <property type="entry name" value="Znf_C2H2_type"/>
</dbReference>